<dbReference type="InterPro" id="IPR007197">
    <property type="entry name" value="rSAM"/>
</dbReference>
<dbReference type="RefSeq" id="WP_207668994.1">
    <property type="nucleotide sequence ID" value="NZ_SMGQ01000015.1"/>
</dbReference>
<evidence type="ECO:0000256" key="5">
    <source>
        <dbReference type="ARBA" id="ARBA00023004"/>
    </source>
</evidence>
<dbReference type="NCBIfam" id="TIGR01212">
    <property type="entry name" value="TIGR01212 family radical SAM protein"/>
    <property type="match status" value="1"/>
</dbReference>
<evidence type="ECO:0000256" key="2">
    <source>
        <dbReference type="ARBA" id="ARBA00022485"/>
    </source>
</evidence>
<evidence type="ECO:0000313" key="9">
    <source>
        <dbReference type="Proteomes" id="UP000294545"/>
    </source>
</evidence>
<gene>
    <name evidence="8" type="ORF">EDC19_2376</name>
</gene>
<dbReference type="InterPro" id="IPR032432">
    <property type="entry name" value="Radical_SAM_C"/>
</dbReference>
<evidence type="ECO:0000256" key="6">
    <source>
        <dbReference type="ARBA" id="ARBA00023014"/>
    </source>
</evidence>
<reference evidence="8 9" key="1">
    <citation type="submission" date="2019-03" db="EMBL/GenBank/DDBJ databases">
        <title>Genomic Encyclopedia of Type Strains, Phase IV (KMG-IV): sequencing the most valuable type-strain genomes for metagenomic binning, comparative biology and taxonomic classification.</title>
        <authorList>
            <person name="Goeker M."/>
        </authorList>
    </citation>
    <scope>NUCLEOTIDE SEQUENCE [LARGE SCALE GENOMIC DNA]</scope>
    <source>
        <strain evidence="8 9">DSM 24176</strain>
    </source>
</reference>
<dbReference type="InterPro" id="IPR006638">
    <property type="entry name" value="Elp3/MiaA/NifB-like_rSAM"/>
</dbReference>
<protein>
    <recommendedName>
        <fullName evidence="7">Elp3/MiaA/NifB-like radical SAM core domain-containing protein</fullName>
    </recommendedName>
</protein>
<comment type="caution">
    <text evidence="8">The sequence shown here is derived from an EMBL/GenBank/DDBJ whole genome shotgun (WGS) entry which is preliminary data.</text>
</comment>
<dbReference type="SFLD" id="SFLDG01091">
    <property type="entry name" value="uncharacterized_CHP01210-like"/>
    <property type="match status" value="1"/>
</dbReference>
<dbReference type="InterPro" id="IPR039661">
    <property type="entry name" value="ELP3"/>
</dbReference>
<keyword evidence="3" id="KW-0949">S-adenosyl-L-methionine</keyword>
<dbReference type="InterPro" id="IPR058240">
    <property type="entry name" value="rSAM_sf"/>
</dbReference>
<evidence type="ECO:0000256" key="3">
    <source>
        <dbReference type="ARBA" id="ARBA00022691"/>
    </source>
</evidence>
<dbReference type="Pfam" id="PF16199">
    <property type="entry name" value="Radical_SAM_C"/>
    <property type="match status" value="1"/>
</dbReference>
<evidence type="ECO:0000256" key="1">
    <source>
        <dbReference type="ARBA" id="ARBA00001966"/>
    </source>
</evidence>
<keyword evidence="2" id="KW-0004">4Fe-4S</keyword>
<dbReference type="CDD" id="cd01335">
    <property type="entry name" value="Radical_SAM"/>
    <property type="match status" value="1"/>
</dbReference>
<dbReference type="EMBL" id="SMGQ01000015">
    <property type="protein sequence ID" value="TCK90607.1"/>
    <property type="molecule type" value="Genomic_DNA"/>
</dbReference>
<dbReference type="Proteomes" id="UP000294545">
    <property type="component" value="Unassembled WGS sequence"/>
</dbReference>
<dbReference type="SFLD" id="SFLDG01086">
    <property type="entry name" value="elongater_protein-like"/>
    <property type="match status" value="1"/>
</dbReference>
<keyword evidence="9" id="KW-1185">Reference proteome</keyword>
<dbReference type="GO" id="GO:0003824">
    <property type="term" value="F:catalytic activity"/>
    <property type="evidence" value="ECO:0007669"/>
    <property type="project" value="InterPro"/>
</dbReference>
<keyword evidence="5" id="KW-0408">Iron</keyword>
<accession>A0A4R1MEP0</accession>
<dbReference type="AlphaFoldDB" id="A0A4R1MEP0"/>
<evidence type="ECO:0000259" key="7">
    <source>
        <dbReference type="SMART" id="SM00729"/>
    </source>
</evidence>
<dbReference type="InterPro" id="IPR005911">
    <property type="entry name" value="YhcC-like"/>
</dbReference>
<dbReference type="Gene3D" id="3.80.30.20">
    <property type="entry name" value="tm_1862 like domain"/>
    <property type="match status" value="1"/>
</dbReference>
<keyword evidence="4" id="KW-0479">Metal-binding</keyword>
<evidence type="ECO:0000313" key="8">
    <source>
        <dbReference type="EMBL" id="TCK90607.1"/>
    </source>
</evidence>
<dbReference type="SUPFAM" id="SSF102114">
    <property type="entry name" value="Radical SAM enzymes"/>
    <property type="match status" value="1"/>
</dbReference>
<dbReference type="InterPro" id="IPR023404">
    <property type="entry name" value="rSAM_horseshoe"/>
</dbReference>
<dbReference type="GO" id="GO:0046872">
    <property type="term" value="F:metal ion binding"/>
    <property type="evidence" value="ECO:0007669"/>
    <property type="project" value="UniProtKB-KW"/>
</dbReference>
<proteinExistence type="predicted"/>
<keyword evidence="6" id="KW-0411">Iron-sulfur</keyword>
<feature type="domain" description="Elp3/MiaA/NifB-like radical SAM core" evidence="7">
    <location>
        <begin position="24"/>
        <end position="251"/>
    </location>
</feature>
<organism evidence="8 9">
    <name type="scientific">Natranaerovirga hydrolytica</name>
    <dbReference type="NCBI Taxonomy" id="680378"/>
    <lineage>
        <taxon>Bacteria</taxon>
        <taxon>Bacillati</taxon>
        <taxon>Bacillota</taxon>
        <taxon>Clostridia</taxon>
        <taxon>Lachnospirales</taxon>
        <taxon>Natranaerovirgaceae</taxon>
        <taxon>Natranaerovirga</taxon>
    </lineage>
</organism>
<dbReference type="SMART" id="SM00729">
    <property type="entry name" value="Elp3"/>
    <property type="match status" value="1"/>
</dbReference>
<name>A0A4R1MEP0_9FIRM</name>
<sequence length="305" mass="35056">MKWDDKPYYSLSTYYKELFNEKVYKISLDGSFTCPNRDGTLDNRGCIFCSKGGSGEFTPSTLLSITKQIEEGKALLSKKNTGHKYVAYFQAFTNTYGPLEKLRSIYYEAIMHPDIVGISIATRPDCLNEDILNLLSELNQIKKVWIELGLQTTNEQTAQWIRRGYTLNCFDNAVHQLNTRGIPIVVHLILGLPYEDTNDFFRSIEHISHLPISGVKLQLLHILEHTDLAKLYLDDHIKVLSQEAYIDLVIDCIERLPQNIVIHRITGDGPKDILIAPKWSGYKRNVLNNMMKRFKERNAFQGRLV</sequence>
<dbReference type="GO" id="GO:0051539">
    <property type="term" value="F:4 iron, 4 sulfur cluster binding"/>
    <property type="evidence" value="ECO:0007669"/>
    <property type="project" value="UniProtKB-KW"/>
</dbReference>
<comment type="cofactor">
    <cofactor evidence="1">
        <name>[4Fe-4S] cluster</name>
        <dbReference type="ChEBI" id="CHEBI:49883"/>
    </cofactor>
</comment>
<dbReference type="SFLD" id="SFLDS00029">
    <property type="entry name" value="Radical_SAM"/>
    <property type="match status" value="1"/>
</dbReference>
<dbReference type="Pfam" id="PF04055">
    <property type="entry name" value="Radical_SAM"/>
    <property type="match status" value="1"/>
</dbReference>
<dbReference type="PANTHER" id="PTHR11135">
    <property type="entry name" value="HISTONE ACETYLTRANSFERASE-RELATED"/>
    <property type="match status" value="1"/>
</dbReference>
<evidence type="ECO:0000256" key="4">
    <source>
        <dbReference type="ARBA" id="ARBA00022723"/>
    </source>
</evidence>
<dbReference type="PANTHER" id="PTHR11135:SF1">
    <property type="entry name" value="PROTEIN YHCC"/>
    <property type="match status" value="1"/>
</dbReference>